<evidence type="ECO:0000313" key="3">
    <source>
        <dbReference type="Proteomes" id="UP000702544"/>
    </source>
</evidence>
<sequence>MGRIERGFTLIEVVVVIIVLAVVASITVPRAIKVSPAQKVQRAALSLTRDLEQLRMRAIAAKRRIRVHFYQPQNFYSAFMDVTTDHAGTIAETEEEARAAGLLIRGSSGGIPGVELPTGVTFGAGLATSGPLGGTIPAPIDLENGYVEFDARGMVIPPGEGGGAIYLEHEEDPNAVAVVTISGASAFRAYRYINGEWVK</sequence>
<dbReference type="InterPro" id="IPR045584">
    <property type="entry name" value="Pilin-like"/>
</dbReference>
<dbReference type="InterPro" id="IPR012902">
    <property type="entry name" value="N_methyl_site"/>
</dbReference>
<dbReference type="SUPFAM" id="SSF54523">
    <property type="entry name" value="Pili subunits"/>
    <property type="match status" value="1"/>
</dbReference>
<evidence type="ECO:0000256" key="1">
    <source>
        <dbReference type="SAM" id="Phobius"/>
    </source>
</evidence>
<evidence type="ECO:0000313" key="2">
    <source>
        <dbReference type="EMBL" id="NIR75323.1"/>
    </source>
</evidence>
<accession>A0AAE4Z7Y3</accession>
<feature type="transmembrane region" description="Helical" evidence="1">
    <location>
        <begin position="7"/>
        <end position="28"/>
    </location>
</feature>
<dbReference type="Pfam" id="PF07963">
    <property type="entry name" value="N_methyl"/>
    <property type="match status" value="1"/>
</dbReference>
<comment type="caution">
    <text evidence="2">The sequence shown here is derived from an EMBL/GenBank/DDBJ whole genome shotgun (WGS) entry which is preliminary data.</text>
</comment>
<proteinExistence type="predicted"/>
<reference evidence="2 3" key="1">
    <citation type="submission" date="2020-01" db="EMBL/GenBank/DDBJ databases">
        <title>Genomes assembled from Gulf of Kutch pelagic sediment metagenomes.</title>
        <authorList>
            <person name="Chandrashekar M."/>
            <person name="Mahajan M.S."/>
            <person name="Dave K.J."/>
            <person name="Vatsa P."/>
            <person name="Nathani N.M."/>
        </authorList>
    </citation>
    <scope>NUCLEOTIDE SEQUENCE [LARGE SCALE GENOMIC DNA]</scope>
    <source>
        <strain evidence="2">KS3-K002</strain>
    </source>
</reference>
<name>A0AAE4Z7Y3_9BACT</name>
<dbReference type="EMBL" id="JAACAK010000070">
    <property type="protein sequence ID" value="NIR75323.1"/>
    <property type="molecule type" value="Genomic_DNA"/>
</dbReference>
<protein>
    <submittedName>
        <fullName evidence="2">Prepilin-type N-terminal cleavage/methylation domain-containing protein</fullName>
    </submittedName>
</protein>
<gene>
    <name evidence="2" type="ORF">GWO12_09470</name>
</gene>
<dbReference type="AlphaFoldDB" id="A0AAE4Z7Y3"/>
<dbReference type="NCBIfam" id="TIGR02532">
    <property type="entry name" value="IV_pilin_GFxxxE"/>
    <property type="match status" value="1"/>
</dbReference>
<organism evidence="2 3">
    <name type="scientific">Candidatus Kutchimonas denitrificans</name>
    <dbReference type="NCBI Taxonomy" id="3056748"/>
    <lineage>
        <taxon>Bacteria</taxon>
        <taxon>Pseudomonadati</taxon>
        <taxon>Gemmatimonadota</taxon>
        <taxon>Gemmatimonadia</taxon>
        <taxon>Candidatus Palauibacterales</taxon>
        <taxon>Candidatus Palauibacteraceae</taxon>
        <taxon>Candidatus Kutchimonas</taxon>
    </lineage>
</organism>
<keyword evidence="1" id="KW-0472">Membrane</keyword>
<dbReference type="Proteomes" id="UP000702544">
    <property type="component" value="Unassembled WGS sequence"/>
</dbReference>
<keyword evidence="1" id="KW-1133">Transmembrane helix</keyword>
<dbReference type="PROSITE" id="PS00409">
    <property type="entry name" value="PROKAR_NTER_METHYL"/>
    <property type="match status" value="1"/>
</dbReference>
<dbReference type="Gene3D" id="3.30.700.10">
    <property type="entry name" value="Glycoprotein, Type 4 Pilin"/>
    <property type="match status" value="1"/>
</dbReference>
<keyword evidence="1" id="KW-0812">Transmembrane</keyword>